<dbReference type="AlphaFoldDB" id="A0A438IE42"/>
<name>A0A438IE42_VITVI</name>
<gene>
    <name evidence="1" type="ORF">CK203_040091</name>
</gene>
<dbReference type="EMBL" id="QGNW01000117">
    <property type="protein sequence ID" value="RVW95012.1"/>
    <property type="molecule type" value="Genomic_DNA"/>
</dbReference>
<evidence type="ECO:0008006" key="3">
    <source>
        <dbReference type="Google" id="ProtNLM"/>
    </source>
</evidence>
<protein>
    <recommendedName>
        <fullName evidence="3">Retrotransposon gag domain-containing protein</fullName>
    </recommendedName>
</protein>
<dbReference type="Proteomes" id="UP000288805">
    <property type="component" value="Unassembled WGS sequence"/>
</dbReference>
<sequence length="126" mass="14408">MHENESLRKFVKRFGQAVLQVESYSMDAVLQTFKRSICPGTPFFESLAKKLPTTMDNLFRLANKYSMLEDDVRAATQQILVAGQSVRNDAVRDFKPSSQQGPPNRVIINYIHGGPLDEEYNSKRKR</sequence>
<accession>A0A438IE42</accession>
<evidence type="ECO:0000313" key="2">
    <source>
        <dbReference type="Proteomes" id="UP000288805"/>
    </source>
</evidence>
<reference evidence="1 2" key="1">
    <citation type="journal article" date="2018" name="PLoS Genet.">
        <title>Population sequencing reveals clonal diversity and ancestral inbreeding in the grapevine cultivar Chardonnay.</title>
        <authorList>
            <person name="Roach M.J."/>
            <person name="Johnson D.L."/>
            <person name="Bohlmann J."/>
            <person name="van Vuuren H.J."/>
            <person name="Jones S.J."/>
            <person name="Pretorius I.S."/>
            <person name="Schmidt S.A."/>
            <person name="Borneman A.R."/>
        </authorList>
    </citation>
    <scope>NUCLEOTIDE SEQUENCE [LARGE SCALE GENOMIC DNA]</scope>
    <source>
        <strain evidence="2">cv. Chardonnay</strain>
        <tissue evidence="1">Leaf</tissue>
    </source>
</reference>
<evidence type="ECO:0000313" key="1">
    <source>
        <dbReference type="EMBL" id="RVW95012.1"/>
    </source>
</evidence>
<comment type="caution">
    <text evidence="1">The sequence shown here is derived from an EMBL/GenBank/DDBJ whole genome shotgun (WGS) entry which is preliminary data.</text>
</comment>
<proteinExistence type="predicted"/>
<organism evidence="1 2">
    <name type="scientific">Vitis vinifera</name>
    <name type="common">Grape</name>
    <dbReference type="NCBI Taxonomy" id="29760"/>
    <lineage>
        <taxon>Eukaryota</taxon>
        <taxon>Viridiplantae</taxon>
        <taxon>Streptophyta</taxon>
        <taxon>Embryophyta</taxon>
        <taxon>Tracheophyta</taxon>
        <taxon>Spermatophyta</taxon>
        <taxon>Magnoliopsida</taxon>
        <taxon>eudicotyledons</taxon>
        <taxon>Gunneridae</taxon>
        <taxon>Pentapetalae</taxon>
        <taxon>rosids</taxon>
        <taxon>Vitales</taxon>
        <taxon>Vitaceae</taxon>
        <taxon>Viteae</taxon>
        <taxon>Vitis</taxon>
    </lineage>
</organism>